<evidence type="ECO:0000259" key="5">
    <source>
        <dbReference type="PROSITE" id="PS50835"/>
    </source>
</evidence>
<protein>
    <recommendedName>
        <fullName evidence="5">Ig-like domain-containing protein</fullName>
    </recommendedName>
</protein>
<reference evidence="6" key="1">
    <citation type="submission" date="2025-08" db="UniProtKB">
        <authorList>
            <consortium name="Ensembl"/>
        </authorList>
    </citation>
    <scope>IDENTIFICATION</scope>
</reference>
<accession>A0A8C3PJF0</accession>
<feature type="region of interest" description="Disordered" evidence="4">
    <location>
        <begin position="132"/>
        <end position="161"/>
    </location>
</feature>
<dbReference type="InterPro" id="IPR036179">
    <property type="entry name" value="Ig-like_dom_sf"/>
</dbReference>
<feature type="region of interest" description="Disordered" evidence="4">
    <location>
        <begin position="186"/>
        <end position="212"/>
    </location>
</feature>
<keyword evidence="3" id="KW-1280">Immunoglobulin</keyword>
<dbReference type="InterPro" id="IPR050199">
    <property type="entry name" value="IgHV"/>
</dbReference>
<keyword evidence="2" id="KW-1064">Adaptive immunity</keyword>
<dbReference type="FunFam" id="2.60.40.10:FF:002198">
    <property type="entry name" value="Immunoglobulin heavy variable 5-2"/>
    <property type="match status" value="1"/>
</dbReference>
<dbReference type="SUPFAM" id="SSF48726">
    <property type="entry name" value="Immunoglobulin"/>
    <property type="match status" value="1"/>
</dbReference>
<evidence type="ECO:0000313" key="7">
    <source>
        <dbReference type="Proteomes" id="UP000694419"/>
    </source>
</evidence>
<dbReference type="GO" id="GO:0019814">
    <property type="term" value="C:immunoglobulin complex"/>
    <property type="evidence" value="ECO:0007669"/>
    <property type="project" value="UniProtKB-KW"/>
</dbReference>
<evidence type="ECO:0000256" key="3">
    <source>
        <dbReference type="ARBA" id="ARBA00043265"/>
    </source>
</evidence>
<dbReference type="PROSITE" id="PS50835">
    <property type="entry name" value="IG_LIKE"/>
    <property type="match status" value="1"/>
</dbReference>
<dbReference type="InterPro" id="IPR013106">
    <property type="entry name" value="Ig_V-set"/>
</dbReference>
<dbReference type="GO" id="GO:0002250">
    <property type="term" value="P:adaptive immune response"/>
    <property type="evidence" value="ECO:0007669"/>
    <property type="project" value="UniProtKB-KW"/>
</dbReference>
<keyword evidence="7" id="KW-1185">Reference proteome</keyword>
<dbReference type="InterPro" id="IPR013783">
    <property type="entry name" value="Ig-like_fold"/>
</dbReference>
<dbReference type="Pfam" id="PF07686">
    <property type="entry name" value="V-set"/>
    <property type="match status" value="1"/>
</dbReference>
<evidence type="ECO:0000256" key="4">
    <source>
        <dbReference type="SAM" id="MobiDB-lite"/>
    </source>
</evidence>
<evidence type="ECO:0000313" key="6">
    <source>
        <dbReference type="Ensembl" id="ENSCPGP00000006063.1"/>
    </source>
</evidence>
<dbReference type="PANTHER" id="PTHR23266">
    <property type="entry name" value="IMMUNOGLOBULIN HEAVY CHAIN"/>
    <property type="match status" value="1"/>
</dbReference>
<evidence type="ECO:0000256" key="2">
    <source>
        <dbReference type="ARBA" id="ARBA00023130"/>
    </source>
</evidence>
<reference evidence="6" key="2">
    <citation type="submission" date="2025-09" db="UniProtKB">
        <authorList>
            <consortium name="Ensembl"/>
        </authorList>
    </citation>
    <scope>IDENTIFICATION</scope>
</reference>
<dbReference type="AlphaFoldDB" id="A0A8C3PJF0"/>
<keyword evidence="1" id="KW-0391">Immunity</keyword>
<sequence length="212" mass="22222">LSFLSPSPGLRAAVELRESGGGLQTPQGSLTLRCTGSGFTFSSFQMQWVRQAPGKGLEWVAGINSGGGTYYAPSVKGRFTISRDNSQSTVTLQMNSLKEDDTATYYCGKSYGSGVGNPGAAGGPDPITVSPHPTISPNPFPHRPRAATESGPWHQAQNPVSTPNSWGLTQIPALYHLCQGSGVTSISPDTDWGQQTPGIFPKSSPQVSAPLS</sequence>
<dbReference type="SMART" id="SM00406">
    <property type="entry name" value="IGv"/>
    <property type="match status" value="1"/>
</dbReference>
<dbReference type="Gene3D" id="2.60.40.10">
    <property type="entry name" value="Immunoglobulins"/>
    <property type="match status" value="1"/>
</dbReference>
<feature type="domain" description="Ig-like" evidence="5">
    <location>
        <begin position="8"/>
        <end position="130"/>
    </location>
</feature>
<proteinExistence type="predicted"/>
<organism evidence="6 7">
    <name type="scientific">Calidris pygmaea</name>
    <name type="common">Spoon-billed sandpiper</name>
    <dbReference type="NCBI Taxonomy" id="425635"/>
    <lineage>
        <taxon>Eukaryota</taxon>
        <taxon>Metazoa</taxon>
        <taxon>Chordata</taxon>
        <taxon>Craniata</taxon>
        <taxon>Vertebrata</taxon>
        <taxon>Euteleostomi</taxon>
        <taxon>Archelosauria</taxon>
        <taxon>Archosauria</taxon>
        <taxon>Dinosauria</taxon>
        <taxon>Saurischia</taxon>
        <taxon>Theropoda</taxon>
        <taxon>Coelurosauria</taxon>
        <taxon>Aves</taxon>
        <taxon>Neognathae</taxon>
        <taxon>Neoaves</taxon>
        <taxon>Charadriiformes</taxon>
        <taxon>Scolopacidae</taxon>
        <taxon>Calidris</taxon>
    </lineage>
</organism>
<name>A0A8C3PJF0_9CHAR</name>
<dbReference type="InterPro" id="IPR007110">
    <property type="entry name" value="Ig-like_dom"/>
</dbReference>
<dbReference type="GO" id="GO:0005576">
    <property type="term" value="C:extracellular region"/>
    <property type="evidence" value="ECO:0007669"/>
    <property type="project" value="UniProtKB-ARBA"/>
</dbReference>
<dbReference type="Proteomes" id="UP000694419">
    <property type="component" value="Unplaced"/>
</dbReference>
<evidence type="ECO:0000256" key="1">
    <source>
        <dbReference type="ARBA" id="ARBA00022859"/>
    </source>
</evidence>
<dbReference type="Ensembl" id="ENSCPGT00000006669.1">
    <property type="protein sequence ID" value="ENSCPGP00000006063.1"/>
    <property type="gene ID" value="ENSCPGG00000004342.1"/>
</dbReference>